<proteinExistence type="predicted"/>
<reference evidence="10" key="1">
    <citation type="journal article" date="2023" name="Plant J.">
        <title>The genome of the king protea, Protea cynaroides.</title>
        <authorList>
            <person name="Chang J."/>
            <person name="Duong T.A."/>
            <person name="Schoeman C."/>
            <person name="Ma X."/>
            <person name="Roodt D."/>
            <person name="Barker N."/>
            <person name="Li Z."/>
            <person name="Van de Peer Y."/>
            <person name="Mizrachi E."/>
        </authorList>
    </citation>
    <scope>NUCLEOTIDE SEQUENCE</scope>
    <source>
        <tissue evidence="10">Young leaves</tissue>
    </source>
</reference>
<dbReference type="OrthoDB" id="1847170at2759"/>
<evidence type="ECO:0000256" key="1">
    <source>
        <dbReference type="ARBA" id="ARBA00004141"/>
    </source>
</evidence>
<dbReference type="PROSITE" id="PS50088">
    <property type="entry name" value="ANK_REPEAT"/>
    <property type="match status" value="2"/>
</dbReference>
<keyword evidence="4 8" id="KW-1133">Transmembrane helix</keyword>
<evidence type="ECO:0000313" key="10">
    <source>
        <dbReference type="EMBL" id="KAJ4965831.1"/>
    </source>
</evidence>
<evidence type="ECO:0000256" key="4">
    <source>
        <dbReference type="ARBA" id="ARBA00022989"/>
    </source>
</evidence>
<evidence type="ECO:0000256" key="7">
    <source>
        <dbReference type="PROSITE-ProRule" id="PRU00023"/>
    </source>
</evidence>
<comment type="caution">
    <text evidence="10">The sequence shown here is derived from an EMBL/GenBank/DDBJ whole genome shotgun (WGS) entry which is preliminary data.</text>
</comment>
<evidence type="ECO:0000259" key="9">
    <source>
        <dbReference type="Pfam" id="PF13962"/>
    </source>
</evidence>
<keyword evidence="11" id="KW-1185">Reference proteome</keyword>
<dbReference type="InterPro" id="IPR026961">
    <property type="entry name" value="PGG_dom"/>
</dbReference>
<feature type="domain" description="PGG" evidence="9">
    <location>
        <begin position="481"/>
        <end position="593"/>
    </location>
</feature>
<dbReference type="GO" id="GO:0005886">
    <property type="term" value="C:plasma membrane"/>
    <property type="evidence" value="ECO:0007669"/>
    <property type="project" value="TreeGrafter"/>
</dbReference>
<feature type="transmembrane region" description="Helical" evidence="8">
    <location>
        <begin position="490"/>
        <end position="508"/>
    </location>
</feature>
<accession>A0A9Q0K8G1</accession>
<organism evidence="10 11">
    <name type="scientific">Protea cynaroides</name>
    <dbReference type="NCBI Taxonomy" id="273540"/>
    <lineage>
        <taxon>Eukaryota</taxon>
        <taxon>Viridiplantae</taxon>
        <taxon>Streptophyta</taxon>
        <taxon>Embryophyta</taxon>
        <taxon>Tracheophyta</taxon>
        <taxon>Spermatophyta</taxon>
        <taxon>Magnoliopsida</taxon>
        <taxon>Proteales</taxon>
        <taxon>Proteaceae</taxon>
        <taxon>Protea</taxon>
    </lineage>
</organism>
<evidence type="ECO:0000256" key="6">
    <source>
        <dbReference type="ARBA" id="ARBA00023136"/>
    </source>
</evidence>
<dbReference type="InterPro" id="IPR036770">
    <property type="entry name" value="Ankyrin_rpt-contain_sf"/>
</dbReference>
<protein>
    <recommendedName>
        <fullName evidence="9">PGG domain-containing protein</fullName>
    </recommendedName>
</protein>
<keyword evidence="6 8" id="KW-0472">Membrane</keyword>
<dbReference type="PANTHER" id="PTHR24186:SF50">
    <property type="entry name" value="ANKYRIN REPEAT-CONTAINING PROTEIN ITN1-LIKE ISOFORM X1"/>
    <property type="match status" value="1"/>
</dbReference>
<keyword evidence="3" id="KW-0677">Repeat</keyword>
<feature type="repeat" description="ANK" evidence="7">
    <location>
        <begin position="367"/>
        <end position="392"/>
    </location>
</feature>
<dbReference type="InterPro" id="IPR002110">
    <property type="entry name" value="Ankyrin_rpt"/>
</dbReference>
<feature type="transmembrane region" description="Helical" evidence="8">
    <location>
        <begin position="572"/>
        <end position="594"/>
    </location>
</feature>
<dbReference type="AlphaFoldDB" id="A0A9Q0K8G1"/>
<dbReference type="SMART" id="SM00248">
    <property type="entry name" value="ANK"/>
    <property type="match status" value="8"/>
</dbReference>
<dbReference type="EMBL" id="JAMYWD010000007">
    <property type="protein sequence ID" value="KAJ4965831.1"/>
    <property type="molecule type" value="Genomic_DNA"/>
</dbReference>
<dbReference type="Pfam" id="PF12796">
    <property type="entry name" value="Ank_2"/>
    <property type="match status" value="3"/>
</dbReference>
<feature type="transmembrane region" description="Helical" evidence="8">
    <location>
        <begin position="528"/>
        <end position="552"/>
    </location>
</feature>
<feature type="repeat" description="ANK" evidence="7">
    <location>
        <begin position="250"/>
        <end position="282"/>
    </location>
</feature>
<gene>
    <name evidence="10" type="ORF">NE237_017680</name>
</gene>
<evidence type="ECO:0000256" key="8">
    <source>
        <dbReference type="SAM" id="Phobius"/>
    </source>
</evidence>
<sequence length="623" mass="69969">MDLELIKVVREGDINGLKKLQEKDPSILHQVTPMGNTLLHLAAKFGNLNFLVEVCDRCPSLITQINRYGDTAIHVGARTKDLAVVSHLIDRMDSSGSFQLLRSQNNKGDSALHEALRYRHPHVAKLLIKKDPYICLLANKSSESPLFLAVTKGYTDVVFHLLNSFQSAACECPNGWKRQVLHASSSAASDGLEGFEAQVLNSSPLLAYDGPKGWTALHAAVWETKGLVGSYMTEKLLKVKPELGRVADIYGRTPLHYAVDMCNALIVDLLLKHDASLAYIQDRDGWSPLHVAAHLWSWSQSYDNETMIENIIQYCPDLVYLLDNRGNNVLHILMERVKIDGWDELFPIYLFRKFVEFEGLLNQPNNDGNTPLHLACLHGKVYIVKILVENHAARIDKRSRNNNNLTAYEIVASRVYKSKRKKDITRSRQKWIHVLEKLSPVVPSPPQLWIESLNLDFGKVYEDEDEEYEDATVKWEAEEKETQKKLTKTHMLVATLIATVAFAAAFQMPGGYESSDQNKGMAVLAGEAAFGAFVISDVIALSCSILTLLLYFIAEVVFHDESQSNRMARANIILISMILITVAIVAMLSAFMFVKPDEEKKIEIARPSTSKMWRIAPSSSQHL</sequence>
<dbReference type="Pfam" id="PF13857">
    <property type="entry name" value="Ank_5"/>
    <property type="match status" value="1"/>
</dbReference>
<dbReference type="SUPFAM" id="SSF48403">
    <property type="entry name" value="Ankyrin repeat"/>
    <property type="match status" value="2"/>
</dbReference>
<dbReference type="Pfam" id="PF13962">
    <property type="entry name" value="PGG"/>
    <property type="match status" value="1"/>
</dbReference>
<evidence type="ECO:0000256" key="2">
    <source>
        <dbReference type="ARBA" id="ARBA00022692"/>
    </source>
</evidence>
<keyword evidence="5 7" id="KW-0040">ANK repeat</keyword>
<dbReference type="Gene3D" id="1.25.40.20">
    <property type="entry name" value="Ankyrin repeat-containing domain"/>
    <property type="match status" value="2"/>
</dbReference>
<comment type="subcellular location">
    <subcellularLocation>
        <location evidence="1">Membrane</location>
        <topology evidence="1">Multi-pass membrane protein</topology>
    </subcellularLocation>
</comment>
<dbReference type="Proteomes" id="UP001141806">
    <property type="component" value="Unassembled WGS sequence"/>
</dbReference>
<dbReference type="PROSITE" id="PS50297">
    <property type="entry name" value="ANK_REP_REGION"/>
    <property type="match status" value="2"/>
</dbReference>
<name>A0A9Q0K8G1_9MAGN</name>
<evidence type="ECO:0000256" key="5">
    <source>
        <dbReference type="ARBA" id="ARBA00023043"/>
    </source>
</evidence>
<evidence type="ECO:0000313" key="11">
    <source>
        <dbReference type="Proteomes" id="UP001141806"/>
    </source>
</evidence>
<keyword evidence="2 8" id="KW-0812">Transmembrane</keyword>
<evidence type="ECO:0000256" key="3">
    <source>
        <dbReference type="ARBA" id="ARBA00022737"/>
    </source>
</evidence>
<dbReference type="PANTHER" id="PTHR24186">
    <property type="entry name" value="PROTEIN PHOSPHATASE 1 REGULATORY SUBUNIT"/>
    <property type="match status" value="1"/>
</dbReference>